<feature type="compositionally biased region" description="Low complexity" evidence="1">
    <location>
        <begin position="128"/>
        <end position="139"/>
    </location>
</feature>
<feature type="region of interest" description="Disordered" evidence="1">
    <location>
        <begin position="114"/>
        <end position="163"/>
    </location>
</feature>
<organism evidence="2 3">
    <name type="scientific">Ornithinimicrobium kibberense</name>
    <dbReference type="NCBI Taxonomy" id="282060"/>
    <lineage>
        <taxon>Bacteria</taxon>
        <taxon>Bacillati</taxon>
        <taxon>Actinomycetota</taxon>
        <taxon>Actinomycetes</taxon>
        <taxon>Micrococcales</taxon>
        <taxon>Ornithinimicrobiaceae</taxon>
        <taxon>Ornithinimicrobium</taxon>
    </lineage>
</organism>
<sequence>MGMFEAAARRRRAAQMQRRLAELDEWDRQYGLGGAPPGSPLTGGTTPWRYHSPEGGPPPVPALAPVPLRPPVRRRRRSWPGVLVVLGLVGAGLTYPDRAVQTWSWAQDTGRSVLGLPEQEPEPPLPDASPVAPDVVVGPQEDRAASDPVDPAAQGSAGGRFDDLVPDFLPRSDPAGWGWEPPRGERLLPAVAPQTDGAYAFLATQPRSEEPVGFSPCGPVEVAVNPAGAPEGYADLVLASLARISDASGLHLELVGETDRTWSDDPASRGEPVLVGWATDEEVPALEGPSAGFGGPTVVTFPDGRSWNASGQVVLDTDQLPTPEAHAAVLDHELAHVLGLGHVDAPGELMTPVNTGQTHFGPGDLAGLARLGAIPCP</sequence>
<evidence type="ECO:0000256" key="1">
    <source>
        <dbReference type="SAM" id="MobiDB-lite"/>
    </source>
</evidence>
<dbReference type="InterPro" id="IPR024079">
    <property type="entry name" value="MetalloPept_cat_dom_sf"/>
</dbReference>
<reference evidence="2 3" key="1">
    <citation type="submission" date="2024-09" db="EMBL/GenBank/DDBJ databases">
        <authorList>
            <person name="Sun Q."/>
            <person name="Mori K."/>
        </authorList>
    </citation>
    <scope>NUCLEOTIDE SEQUENCE [LARGE SCALE GENOMIC DNA]</scope>
    <source>
        <strain evidence="2 3">JCM 12763</strain>
    </source>
</reference>
<evidence type="ECO:0000313" key="3">
    <source>
        <dbReference type="Proteomes" id="UP001589613"/>
    </source>
</evidence>
<evidence type="ECO:0000313" key="2">
    <source>
        <dbReference type="EMBL" id="MFB9733114.1"/>
    </source>
</evidence>
<dbReference type="Proteomes" id="UP001589613">
    <property type="component" value="Unassembled WGS sequence"/>
</dbReference>
<accession>A0ABV5V5K2</accession>
<name>A0ABV5V5K2_9MICO</name>
<dbReference type="RefSeq" id="WP_141337976.1">
    <property type="nucleotide sequence ID" value="NZ_JBHMAX010000024.1"/>
</dbReference>
<protein>
    <recommendedName>
        <fullName evidence="4">Matrixin</fullName>
    </recommendedName>
</protein>
<proteinExistence type="predicted"/>
<evidence type="ECO:0008006" key="4">
    <source>
        <dbReference type="Google" id="ProtNLM"/>
    </source>
</evidence>
<dbReference type="Gene3D" id="3.40.390.10">
    <property type="entry name" value="Collagenase (Catalytic Domain)"/>
    <property type="match status" value="1"/>
</dbReference>
<keyword evidence="3" id="KW-1185">Reference proteome</keyword>
<dbReference type="EMBL" id="JBHMAX010000024">
    <property type="protein sequence ID" value="MFB9733114.1"/>
    <property type="molecule type" value="Genomic_DNA"/>
</dbReference>
<comment type="caution">
    <text evidence="2">The sequence shown here is derived from an EMBL/GenBank/DDBJ whole genome shotgun (WGS) entry which is preliminary data.</text>
</comment>
<feature type="region of interest" description="Disordered" evidence="1">
    <location>
        <begin position="29"/>
        <end position="63"/>
    </location>
</feature>
<dbReference type="SUPFAM" id="SSF55486">
    <property type="entry name" value="Metalloproteases ('zincins'), catalytic domain"/>
    <property type="match status" value="1"/>
</dbReference>
<gene>
    <name evidence="2" type="ORF">ACFFN0_13775</name>
</gene>